<dbReference type="AlphaFoldDB" id="A0A5D2EBH4"/>
<dbReference type="EMBL" id="CM017699">
    <property type="protein sequence ID" value="TYG90629.1"/>
    <property type="molecule type" value="Genomic_DNA"/>
</dbReference>
<evidence type="ECO:0000313" key="1">
    <source>
        <dbReference type="EMBL" id="TYG90629.1"/>
    </source>
</evidence>
<reference evidence="1 2" key="1">
    <citation type="submission" date="2019-06" db="EMBL/GenBank/DDBJ databases">
        <title>WGS assembly of Gossypium darwinii.</title>
        <authorList>
            <person name="Chen Z.J."/>
            <person name="Sreedasyam A."/>
            <person name="Ando A."/>
            <person name="Song Q."/>
            <person name="De L."/>
            <person name="Hulse-Kemp A."/>
            <person name="Ding M."/>
            <person name="Ye W."/>
            <person name="Kirkbride R."/>
            <person name="Jenkins J."/>
            <person name="Plott C."/>
            <person name="Lovell J."/>
            <person name="Lin Y.-M."/>
            <person name="Vaughn R."/>
            <person name="Liu B."/>
            <person name="Li W."/>
            <person name="Simpson S."/>
            <person name="Scheffler B."/>
            <person name="Saski C."/>
            <person name="Grover C."/>
            <person name="Hu G."/>
            <person name="Conover J."/>
            <person name="Carlson J."/>
            <person name="Shu S."/>
            <person name="Boston L."/>
            <person name="Williams M."/>
            <person name="Peterson D."/>
            <person name="Mcgee K."/>
            <person name="Jones D."/>
            <person name="Wendel J."/>
            <person name="Stelly D."/>
            <person name="Grimwood J."/>
            <person name="Schmutz J."/>
        </authorList>
    </citation>
    <scope>NUCLEOTIDE SEQUENCE [LARGE SCALE GENOMIC DNA]</scope>
    <source>
        <strain evidence="1">1808015.09</strain>
    </source>
</reference>
<keyword evidence="2" id="KW-1185">Reference proteome</keyword>
<name>A0A5D2EBH4_GOSDA</name>
<gene>
    <name evidence="1" type="ORF">ES288_A12G197200v1</name>
</gene>
<sequence length="33" mass="3550">MVYLPGVVRGVEGNDRGVVAQQRVWGMADSMGD</sequence>
<protein>
    <submittedName>
        <fullName evidence="1">Uncharacterized protein</fullName>
    </submittedName>
</protein>
<organism evidence="1 2">
    <name type="scientific">Gossypium darwinii</name>
    <name type="common">Darwin's cotton</name>
    <name type="synonym">Gossypium barbadense var. darwinii</name>
    <dbReference type="NCBI Taxonomy" id="34276"/>
    <lineage>
        <taxon>Eukaryota</taxon>
        <taxon>Viridiplantae</taxon>
        <taxon>Streptophyta</taxon>
        <taxon>Embryophyta</taxon>
        <taxon>Tracheophyta</taxon>
        <taxon>Spermatophyta</taxon>
        <taxon>Magnoliopsida</taxon>
        <taxon>eudicotyledons</taxon>
        <taxon>Gunneridae</taxon>
        <taxon>Pentapetalae</taxon>
        <taxon>rosids</taxon>
        <taxon>malvids</taxon>
        <taxon>Malvales</taxon>
        <taxon>Malvaceae</taxon>
        <taxon>Malvoideae</taxon>
        <taxon>Gossypium</taxon>
    </lineage>
</organism>
<dbReference type="Proteomes" id="UP000323506">
    <property type="component" value="Chromosome A12"/>
</dbReference>
<proteinExistence type="predicted"/>
<accession>A0A5D2EBH4</accession>
<evidence type="ECO:0000313" key="2">
    <source>
        <dbReference type="Proteomes" id="UP000323506"/>
    </source>
</evidence>